<feature type="transmembrane region" description="Helical" evidence="6">
    <location>
        <begin position="203"/>
        <end position="230"/>
    </location>
</feature>
<feature type="compositionally biased region" description="Polar residues" evidence="5">
    <location>
        <begin position="72"/>
        <end position="97"/>
    </location>
</feature>
<feature type="transmembrane region" description="Helical" evidence="6">
    <location>
        <begin position="178"/>
        <end position="197"/>
    </location>
</feature>
<sequence>MNPQEDARDAQTSSVDDAPTVTVEETDVTNPVTGDAVGETDVFVEPSTDTDGTDNKDGTDSAARSTDETVTEVFSTGQPTTQPSAAPFTTTVDSTGNPYMTTATSSPYDHEQQYAPDHTFGKAGAQQYAAAAQAAPTYADGGATNAAQPQQQPTYTPPMQPQTYATPAPTYYIARNKILAGVLALFFGMFGIHNFYLGYTGRAVAQLLLSLLGWVVFGLGPLAALVWSWVEAVRILTSDYGTPEHRDARGVELMD</sequence>
<protein>
    <submittedName>
        <fullName evidence="8">TM2 domain-containing protein</fullName>
    </submittedName>
</protein>
<comment type="subcellular location">
    <subcellularLocation>
        <location evidence="1">Membrane</location>
        <topology evidence="1">Multi-pass membrane protein</topology>
    </subcellularLocation>
</comment>
<evidence type="ECO:0000256" key="6">
    <source>
        <dbReference type="SAM" id="Phobius"/>
    </source>
</evidence>
<dbReference type="Pfam" id="PF05154">
    <property type="entry name" value="TM2"/>
    <property type="match status" value="1"/>
</dbReference>
<dbReference type="AlphaFoldDB" id="A0A2A2EIZ6"/>
<evidence type="ECO:0000256" key="3">
    <source>
        <dbReference type="ARBA" id="ARBA00022989"/>
    </source>
</evidence>
<keyword evidence="9" id="KW-1185">Reference proteome</keyword>
<proteinExistence type="predicted"/>
<comment type="caution">
    <text evidence="8">The sequence shown here is derived from an EMBL/GenBank/DDBJ whole genome shotgun (WGS) entry which is preliminary data.</text>
</comment>
<keyword evidence="4 6" id="KW-0472">Membrane</keyword>
<keyword evidence="3 6" id="KW-1133">Transmembrane helix</keyword>
<evidence type="ECO:0000313" key="9">
    <source>
        <dbReference type="Proteomes" id="UP000218399"/>
    </source>
</evidence>
<feature type="region of interest" description="Disordered" evidence="5">
    <location>
        <begin position="140"/>
        <end position="161"/>
    </location>
</feature>
<accession>A0A2A2EIZ6</accession>
<reference evidence="8 9" key="1">
    <citation type="journal article" date="2017" name="ISME J.">
        <title>Unveiling bifidobacterial biogeography across the mammalian branch of the tree of life.</title>
        <authorList>
            <person name="Milani C."/>
            <person name="Mangifesta M."/>
            <person name="Mancabelli L."/>
            <person name="Lugli G.A."/>
            <person name="James K."/>
            <person name="Duranti S."/>
            <person name="Turroni F."/>
            <person name="Ferrario C."/>
            <person name="Ossiprandi M.C."/>
            <person name="van Sinderen D."/>
            <person name="Ventura M."/>
        </authorList>
    </citation>
    <scope>NUCLEOTIDE SEQUENCE [LARGE SCALE GENOMIC DNA]</scope>
    <source>
        <strain evidence="9">Ham19E</strain>
    </source>
</reference>
<keyword evidence="2 6" id="KW-0812">Transmembrane</keyword>
<feature type="compositionally biased region" description="Low complexity" evidence="5">
    <location>
        <begin position="140"/>
        <end position="154"/>
    </location>
</feature>
<dbReference type="Proteomes" id="UP000218399">
    <property type="component" value="Unassembled WGS sequence"/>
</dbReference>
<evidence type="ECO:0000259" key="7">
    <source>
        <dbReference type="Pfam" id="PF05154"/>
    </source>
</evidence>
<dbReference type="GO" id="GO:0016020">
    <property type="term" value="C:membrane"/>
    <property type="evidence" value="ECO:0007669"/>
    <property type="project" value="UniProtKB-SubCell"/>
</dbReference>
<evidence type="ECO:0000256" key="4">
    <source>
        <dbReference type="ARBA" id="ARBA00023136"/>
    </source>
</evidence>
<dbReference type="EMBL" id="MVOH01000002">
    <property type="protein sequence ID" value="PAU68952.1"/>
    <property type="molecule type" value="Genomic_DNA"/>
</dbReference>
<dbReference type="InterPro" id="IPR007829">
    <property type="entry name" value="TM2"/>
</dbReference>
<gene>
    <name evidence="8" type="ORF">B1526_0145</name>
</gene>
<evidence type="ECO:0000256" key="2">
    <source>
        <dbReference type="ARBA" id="ARBA00022692"/>
    </source>
</evidence>
<name>A0A2A2EIZ6_9BIFI</name>
<evidence type="ECO:0000256" key="5">
    <source>
        <dbReference type="SAM" id="MobiDB-lite"/>
    </source>
</evidence>
<evidence type="ECO:0000256" key="1">
    <source>
        <dbReference type="ARBA" id="ARBA00004141"/>
    </source>
</evidence>
<feature type="region of interest" description="Disordered" evidence="5">
    <location>
        <begin position="1"/>
        <end position="97"/>
    </location>
</feature>
<feature type="domain" description="TM2" evidence="7">
    <location>
        <begin position="175"/>
        <end position="222"/>
    </location>
</feature>
<evidence type="ECO:0000313" key="8">
    <source>
        <dbReference type="EMBL" id="PAU68952.1"/>
    </source>
</evidence>
<organism evidence="8 9">
    <name type="scientific">Bifidobacterium criceti</name>
    <dbReference type="NCBI Taxonomy" id="1960969"/>
    <lineage>
        <taxon>Bacteria</taxon>
        <taxon>Bacillati</taxon>
        <taxon>Actinomycetota</taxon>
        <taxon>Actinomycetes</taxon>
        <taxon>Bifidobacteriales</taxon>
        <taxon>Bifidobacteriaceae</taxon>
        <taxon>Bifidobacterium</taxon>
    </lineage>
</organism>